<evidence type="ECO:0000313" key="2">
    <source>
        <dbReference type="Proteomes" id="UP001600039"/>
    </source>
</evidence>
<accession>A0ABW6HLR8</accession>
<reference evidence="1 2" key="1">
    <citation type="submission" date="2024-06" db="EMBL/GenBank/DDBJ databases">
        <title>Flavobacterium spp. isolated from glacier.</title>
        <authorList>
            <person name="Han D."/>
        </authorList>
    </citation>
    <scope>NUCLEOTIDE SEQUENCE [LARGE SCALE GENOMIC DNA]</scope>
    <source>
        <strain evidence="1 2">LB3P45</strain>
    </source>
</reference>
<keyword evidence="2" id="KW-1185">Reference proteome</keyword>
<gene>
    <name evidence="1" type="ORF">ACFX5D_08445</name>
</gene>
<dbReference type="EMBL" id="JBHZQA010000004">
    <property type="protein sequence ID" value="MFE3847989.1"/>
    <property type="molecule type" value="Genomic_DNA"/>
</dbReference>
<organism evidence="1 2">
    <name type="scientific">Flavobacterium fructosi</name>
    <dbReference type="NCBI Taxonomy" id="3230416"/>
    <lineage>
        <taxon>Bacteria</taxon>
        <taxon>Pseudomonadati</taxon>
        <taxon>Bacteroidota</taxon>
        <taxon>Flavobacteriia</taxon>
        <taxon>Flavobacteriales</taxon>
        <taxon>Flavobacteriaceae</taxon>
        <taxon>Flavobacterium</taxon>
    </lineage>
</organism>
<proteinExistence type="predicted"/>
<protein>
    <submittedName>
        <fullName evidence="1">Ferritin-like domain-containing protein</fullName>
    </submittedName>
</protein>
<dbReference type="RefSeq" id="WP_379857791.1">
    <property type="nucleotide sequence ID" value="NZ_JBHZQA010000004.1"/>
</dbReference>
<comment type="caution">
    <text evidence="1">The sequence shown here is derived from an EMBL/GenBank/DDBJ whole genome shotgun (WGS) entry which is preliminary data.</text>
</comment>
<sequence length="258" mass="27834">MKNLVKIKEVEPSFTDRRKFLKISGLTIVGTGLLLTGCNKDDDIFISPNDSNLTAKYGGGHFPGLKDGVFDLGGNDLGVLTYAYALEQLEADFYTKVVNASGFTSNFTAEDQLVLIDLYHHEVIHRDFFKATLSAALPNPKKQLLPDLAFDYGGLNFSSRSQVLATAKALEDTGVAAYNGAGRLISNPEYLLLAGKIVSVEARHASAIRSLINPNSKDFAGDDVVDPTTGLDVKKNPSEVLAIADGFITTPFTALYLP</sequence>
<dbReference type="Pfam" id="PF13668">
    <property type="entry name" value="Ferritin_2"/>
    <property type="match status" value="1"/>
</dbReference>
<name>A0ABW6HLR8_9FLAO</name>
<dbReference type="InterPro" id="IPR009078">
    <property type="entry name" value="Ferritin-like_SF"/>
</dbReference>
<dbReference type="Proteomes" id="UP001600039">
    <property type="component" value="Unassembled WGS sequence"/>
</dbReference>
<dbReference type="SUPFAM" id="SSF47240">
    <property type="entry name" value="Ferritin-like"/>
    <property type="match status" value="1"/>
</dbReference>
<evidence type="ECO:0000313" key="1">
    <source>
        <dbReference type="EMBL" id="MFE3847989.1"/>
    </source>
</evidence>